<dbReference type="InterPro" id="IPR000182">
    <property type="entry name" value="GNAT_dom"/>
</dbReference>
<evidence type="ECO:0000259" key="1">
    <source>
        <dbReference type="PROSITE" id="PS51186"/>
    </source>
</evidence>
<dbReference type="CDD" id="cd04301">
    <property type="entry name" value="NAT_SF"/>
    <property type="match status" value="1"/>
</dbReference>
<dbReference type="InterPro" id="IPR016181">
    <property type="entry name" value="Acyl_CoA_acyltransferase"/>
</dbReference>
<name>A0A0A3JBK1_9BACI</name>
<evidence type="ECO:0000313" key="2">
    <source>
        <dbReference type="EMBL" id="KGR84397.1"/>
    </source>
</evidence>
<evidence type="ECO:0000313" key="3">
    <source>
        <dbReference type="Proteomes" id="UP000030437"/>
    </source>
</evidence>
<sequence length="165" mass="18743">MEVRVAVSSDAEQIIKVMKDAEASNFMMYGPGERELTAEQFQRFIESMNGKEHSAIFAAEEKDSILGYLIMQGETKPKRVSHKVSVAIGVHSESRGKGVGRALFEYAHNWAKARDIHRVELTVISKNEQAYSLYKKLGYETEGVKKHSLFIDGEYVDEYYMAKLL</sequence>
<dbReference type="Pfam" id="PF13420">
    <property type="entry name" value="Acetyltransf_4"/>
    <property type="match status" value="1"/>
</dbReference>
<dbReference type="EMBL" id="JPVP01000056">
    <property type="protein sequence ID" value="KGR84397.1"/>
    <property type="molecule type" value="Genomic_DNA"/>
</dbReference>
<dbReference type="PROSITE" id="PS51186">
    <property type="entry name" value="GNAT"/>
    <property type="match status" value="1"/>
</dbReference>
<dbReference type="AlphaFoldDB" id="A0A0A3JBK1"/>
<gene>
    <name evidence="2" type="ORF">CD32_12455</name>
</gene>
<organism evidence="2 3">
    <name type="scientific">Lysinibacillus odysseyi 34hs-1 = NBRC 100172</name>
    <dbReference type="NCBI Taxonomy" id="1220589"/>
    <lineage>
        <taxon>Bacteria</taxon>
        <taxon>Bacillati</taxon>
        <taxon>Bacillota</taxon>
        <taxon>Bacilli</taxon>
        <taxon>Bacillales</taxon>
        <taxon>Bacillaceae</taxon>
        <taxon>Lysinibacillus</taxon>
    </lineage>
</organism>
<dbReference type="GO" id="GO:0016747">
    <property type="term" value="F:acyltransferase activity, transferring groups other than amino-acyl groups"/>
    <property type="evidence" value="ECO:0007669"/>
    <property type="project" value="InterPro"/>
</dbReference>
<comment type="caution">
    <text evidence="2">The sequence shown here is derived from an EMBL/GenBank/DDBJ whole genome shotgun (WGS) entry which is preliminary data.</text>
</comment>
<proteinExistence type="predicted"/>
<keyword evidence="3" id="KW-1185">Reference proteome</keyword>
<dbReference type="OrthoDB" id="9773249at2"/>
<dbReference type="RefSeq" id="WP_036155050.1">
    <property type="nucleotide sequence ID" value="NZ_AVCX01000005.1"/>
</dbReference>
<dbReference type="eggNOG" id="COG0456">
    <property type="taxonomic scope" value="Bacteria"/>
</dbReference>
<dbReference type="SUPFAM" id="SSF55729">
    <property type="entry name" value="Acyl-CoA N-acyltransferases (Nat)"/>
    <property type="match status" value="1"/>
</dbReference>
<keyword evidence="2" id="KW-0808">Transferase</keyword>
<feature type="domain" description="N-acetyltransferase" evidence="1">
    <location>
        <begin position="1"/>
        <end position="165"/>
    </location>
</feature>
<protein>
    <submittedName>
        <fullName evidence="2">GCN5 family acetyltransferase</fullName>
    </submittedName>
</protein>
<dbReference type="PANTHER" id="PTHR43415">
    <property type="entry name" value="SPERMIDINE N(1)-ACETYLTRANSFERASE"/>
    <property type="match status" value="1"/>
</dbReference>
<dbReference type="STRING" id="1220589.CD32_12455"/>
<dbReference type="Proteomes" id="UP000030437">
    <property type="component" value="Unassembled WGS sequence"/>
</dbReference>
<dbReference type="PANTHER" id="PTHR43415:SF3">
    <property type="entry name" value="GNAT-FAMILY ACETYLTRANSFERASE"/>
    <property type="match status" value="1"/>
</dbReference>
<dbReference type="Gene3D" id="3.40.630.30">
    <property type="match status" value="1"/>
</dbReference>
<accession>A0A0A3JBK1</accession>
<reference evidence="2 3" key="1">
    <citation type="submission" date="2014-02" db="EMBL/GenBank/DDBJ databases">
        <title>Draft genome sequence of Lysinibacillus odysseyi NBRC 100172.</title>
        <authorList>
            <person name="Zhang F."/>
            <person name="Wang G."/>
            <person name="Zhang L."/>
        </authorList>
    </citation>
    <scope>NUCLEOTIDE SEQUENCE [LARGE SCALE GENOMIC DNA]</scope>
    <source>
        <strain evidence="2 3">NBRC 100172</strain>
    </source>
</reference>